<dbReference type="AlphaFoldDB" id="A0A0R3UDR7"/>
<keyword evidence="2" id="KW-1185">Reference proteome</keyword>
<protein>
    <submittedName>
        <fullName evidence="3">Secreted protein</fullName>
    </submittedName>
</protein>
<accession>A0A0R3UDR7</accession>
<sequence length="79" mass="8478">MTAATTATAAVATTTLIVKQIGPTPSVSSTASMSTFQPIVALHHKRNNKKDEKNAEAATAEHGTQHRLWTYFLVNPDLS</sequence>
<evidence type="ECO:0000313" key="3">
    <source>
        <dbReference type="WBParaSite" id="MCOS_0000506501-mRNA-1"/>
    </source>
</evidence>
<reference evidence="3" key="1">
    <citation type="submission" date="2017-02" db="UniProtKB">
        <authorList>
            <consortium name="WormBaseParasite"/>
        </authorList>
    </citation>
    <scope>IDENTIFICATION</scope>
</reference>
<evidence type="ECO:0000313" key="1">
    <source>
        <dbReference type="EMBL" id="VDD79062.1"/>
    </source>
</evidence>
<dbReference type="EMBL" id="UXSR01003299">
    <property type="protein sequence ID" value="VDD79062.1"/>
    <property type="molecule type" value="Genomic_DNA"/>
</dbReference>
<gene>
    <name evidence="1" type="ORF">MCOS_LOCUS5065</name>
</gene>
<dbReference type="WBParaSite" id="MCOS_0000506501-mRNA-1">
    <property type="protein sequence ID" value="MCOS_0000506501-mRNA-1"/>
    <property type="gene ID" value="MCOS_0000506501"/>
</dbReference>
<proteinExistence type="predicted"/>
<dbReference type="Proteomes" id="UP000267029">
    <property type="component" value="Unassembled WGS sequence"/>
</dbReference>
<reference evidence="1 2" key="2">
    <citation type="submission" date="2018-10" db="EMBL/GenBank/DDBJ databases">
        <authorList>
            <consortium name="Pathogen Informatics"/>
        </authorList>
    </citation>
    <scope>NUCLEOTIDE SEQUENCE [LARGE SCALE GENOMIC DNA]</scope>
</reference>
<name>A0A0R3UDR7_MESCO</name>
<organism evidence="3">
    <name type="scientific">Mesocestoides corti</name>
    <name type="common">Flatworm</name>
    <dbReference type="NCBI Taxonomy" id="53468"/>
    <lineage>
        <taxon>Eukaryota</taxon>
        <taxon>Metazoa</taxon>
        <taxon>Spiralia</taxon>
        <taxon>Lophotrochozoa</taxon>
        <taxon>Platyhelminthes</taxon>
        <taxon>Cestoda</taxon>
        <taxon>Eucestoda</taxon>
        <taxon>Cyclophyllidea</taxon>
        <taxon>Mesocestoididae</taxon>
        <taxon>Mesocestoides</taxon>
    </lineage>
</organism>
<evidence type="ECO:0000313" key="2">
    <source>
        <dbReference type="Proteomes" id="UP000267029"/>
    </source>
</evidence>